<dbReference type="InterPro" id="IPR036457">
    <property type="entry name" value="PPM-type-like_dom_sf"/>
</dbReference>
<evidence type="ECO:0000313" key="4">
    <source>
        <dbReference type="Proteomes" id="UP000596661"/>
    </source>
</evidence>
<name>A0A803Q8Y5_CANSA</name>
<dbReference type="GO" id="GO:0009507">
    <property type="term" value="C:chloroplast"/>
    <property type="evidence" value="ECO:0007669"/>
    <property type="project" value="TreeGrafter"/>
</dbReference>
<feature type="compositionally biased region" description="Basic and acidic residues" evidence="1">
    <location>
        <begin position="456"/>
        <end position="471"/>
    </location>
</feature>
<feature type="compositionally biased region" description="Polar residues" evidence="1">
    <location>
        <begin position="431"/>
        <end position="455"/>
    </location>
</feature>
<proteinExistence type="predicted"/>
<evidence type="ECO:0000256" key="1">
    <source>
        <dbReference type="SAM" id="MobiDB-lite"/>
    </source>
</evidence>
<evidence type="ECO:0000259" key="2">
    <source>
        <dbReference type="PROSITE" id="PS51746"/>
    </source>
</evidence>
<feature type="compositionally biased region" description="Polar residues" evidence="1">
    <location>
        <begin position="125"/>
        <end position="137"/>
    </location>
</feature>
<keyword evidence="4" id="KW-1185">Reference proteome</keyword>
<feature type="region of interest" description="Disordered" evidence="1">
    <location>
        <begin position="871"/>
        <end position="904"/>
    </location>
</feature>
<dbReference type="Pfam" id="PF00481">
    <property type="entry name" value="PP2C"/>
    <property type="match status" value="1"/>
</dbReference>
<evidence type="ECO:0000313" key="3">
    <source>
        <dbReference type="EnsemblPlants" id="cds.evm.model.08.1521"/>
    </source>
</evidence>
<feature type="compositionally biased region" description="Polar residues" evidence="1">
    <location>
        <begin position="552"/>
        <end position="564"/>
    </location>
</feature>
<dbReference type="PROSITE" id="PS51746">
    <property type="entry name" value="PPM_2"/>
    <property type="match status" value="1"/>
</dbReference>
<feature type="region of interest" description="Disordered" evidence="1">
    <location>
        <begin position="431"/>
        <end position="471"/>
    </location>
</feature>
<dbReference type="Gramene" id="evm.model.08.1521">
    <property type="protein sequence ID" value="cds.evm.model.08.1521"/>
    <property type="gene ID" value="evm.TU.08.1521"/>
</dbReference>
<dbReference type="Proteomes" id="UP000596661">
    <property type="component" value="Chromosome 8"/>
</dbReference>
<dbReference type="SUPFAM" id="SSF81606">
    <property type="entry name" value="PP2C-like"/>
    <property type="match status" value="1"/>
</dbReference>
<dbReference type="InterPro" id="IPR001932">
    <property type="entry name" value="PPM-type_phosphatase-like_dom"/>
</dbReference>
<protein>
    <recommendedName>
        <fullName evidence="2">PPM-type phosphatase domain-containing protein</fullName>
    </recommendedName>
</protein>
<dbReference type="PANTHER" id="PTHR12320">
    <property type="entry name" value="PROTEIN PHOSPHATASE 2C"/>
    <property type="match status" value="1"/>
</dbReference>
<reference evidence="3" key="2">
    <citation type="submission" date="2021-03" db="UniProtKB">
        <authorList>
            <consortium name="EnsemblPlants"/>
        </authorList>
    </citation>
    <scope>IDENTIFICATION</scope>
</reference>
<dbReference type="EMBL" id="UZAU01000713">
    <property type="status" value="NOT_ANNOTATED_CDS"/>
    <property type="molecule type" value="Genomic_DNA"/>
</dbReference>
<dbReference type="Gene3D" id="3.60.40.10">
    <property type="entry name" value="PPM-type phosphatase domain"/>
    <property type="match status" value="1"/>
</dbReference>
<feature type="region of interest" description="Disordered" evidence="1">
    <location>
        <begin position="551"/>
        <end position="573"/>
    </location>
</feature>
<feature type="compositionally biased region" description="Basic and acidic residues" evidence="1">
    <location>
        <begin position="895"/>
        <end position="904"/>
    </location>
</feature>
<dbReference type="InterPro" id="IPR039123">
    <property type="entry name" value="PPTC7"/>
</dbReference>
<organism evidence="3 4">
    <name type="scientific">Cannabis sativa</name>
    <name type="common">Hemp</name>
    <name type="synonym">Marijuana</name>
    <dbReference type="NCBI Taxonomy" id="3483"/>
    <lineage>
        <taxon>Eukaryota</taxon>
        <taxon>Viridiplantae</taxon>
        <taxon>Streptophyta</taxon>
        <taxon>Embryophyta</taxon>
        <taxon>Tracheophyta</taxon>
        <taxon>Spermatophyta</taxon>
        <taxon>Magnoliopsida</taxon>
        <taxon>eudicotyledons</taxon>
        <taxon>Gunneridae</taxon>
        <taxon>Pentapetalae</taxon>
        <taxon>rosids</taxon>
        <taxon>fabids</taxon>
        <taxon>Rosales</taxon>
        <taxon>Cannabaceae</taxon>
        <taxon>Cannabis</taxon>
    </lineage>
</organism>
<feature type="compositionally biased region" description="Basic and acidic residues" evidence="1">
    <location>
        <begin position="871"/>
        <end position="885"/>
    </location>
</feature>
<feature type="domain" description="PPM-type phosphatase" evidence="2">
    <location>
        <begin position="612"/>
        <end position="904"/>
    </location>
</feature>
<reference evidence="3" key="1">
    <citation type="submission" date="2018-11" db="EMBL/GenBank/DDBJ databases">
        <authorList>
            <person name="Grassa J C."/>
        </authorList>
    </citation>
    <scope>NUCLEOTIDE SEQUENCE [LARGE SCALE GENOMIC DNA]</scope>
</reference>
<dbReference type="AlphaFoldDB" id="A0A803Q8Y5"/>
<dbReference type="PANTHER" id="PTHR12320:SF1">
    <property type="entry name" value="PROTEIN PHOSPHATASE PTC7 HOMOLOG"/>
    <property type="match status" value="1"/>
</dbReference>
<dbReference type="EnsemblPlants" id="evm.model.08.1521">
    <property type="protein sequence ID" value="cds.evm.model.08.1521"/>
    <property type="gene ID" value="evm.TU.08.1521"/>
</dbReference>
<accession>A0A803Q8Y5</accession>
<feature type="region of interest" description="Disordered" evidence="1">
    <location>
        <begin position="119"/>
        <end position="147"/>
    </location>
</feature>
<sequence>MLTTILTAKEFGSGACQPLSSLFLHPRILFPRTSHHHTNVAGKSAVIRTRKQRTRFRILSKSEPDFGIVSTAECSDGSVVFRFGIAKDDETSVSGVDTDKVIVDGDDADTEGLVNENGEKLSENLGPQSSLEQVQSHSEVRERSYPAEVSREVSEDFSVVESVCNGVSETTFEIETTESSGVSGLSKSLVGETTSEIETTESSGVSGLSKSLVGETTYEIETTESSGVDEVSINGDVLNEEIHSKGEENTVQISEDKVLHGLVSSDLYSVDEASLNNDEDIVGARKTVSQVDVLNEQVHSHTEENTTQICEDEVKVHSHIEDNTTIICEDEVLNGLPSSELDTTTEVSDDEDVVGDRNTVPQVDVLKEEVHSHIEENTPQICEDEVLNGLTSSKLDTADDVSDDEDVVGARNNVPQVDVLKEEVHSHIEENTTQICENEVSNGSASSKLDTTAKVSNDHHTSPASNEERTDVEVVDNTTEVFDDHYTSASNEQSADVEVEVQVAYQQTIGGDGGNLLEATIVSSAVQAQTSLDEERSLSVLNENVGEKETETSLAIASDASSTNCEEERGITSNSSDVAVELISEVAELHSNEDVISREEISTSSLVLSTGAALLTHPSKAFIGAEDAYFVASQNWLGLADGVGQWSLEGINDGIYARELMKNCERIVSDSKGTLVNKPAEVLVKSVAETQLPGSSTILVAYFDGQTFHVANIGDSGFIIIRNGVVFKRASSMVHEFNFPLHIESGDNPTDLIEDYEIDLDEGDVIVTATDGLFDNLYEQEIASIVSKSLEASSEPQEIAGLLAGRAQEVAQSSTPRTPFADAAKAAGKRATSSNECEIGGQKCKEKRAIVEDDDSDEDFVELIIKHEGRPLKKKSKSNEIDKSKISKVKKGKKHVDELPKVSL</sequence>
<dbReference type="SMART" id="SM00331">
    <property type="entry name" value="PP2C_SIG"/>
    <property type="match status" value="1"/>
</dbReference>
<dbReference type="GO" id="GO:0004722">
    <property type="term" value="F:protein serine/threonine phosphatase activity"/>
    <property type="evidence" value="ECO:0007669"/>
    <property type="project" value="TreeGrafter"/>
</dbReference>
<dbReference type="SMART" id="SM00332">
    <property type="entry name" value="PP2Cc"/>
    <property type="match status" value="1"/>
</dbReference>
<feature type="compositionally biased region" description="Basic and acidic residues" evidence="1">
    <location>
        <begin position="138"/>
        <end position="147"/>
    </location>
</feature>